<evidence type="ECO:0000256" key="1">
    <source>
        <dbReference type="ARBA" id="ARBA00022598"/>
    </source>
</evidence>
<dbReference type="InterPro" id="IPR020845">
    <property type="entry name" value="AMP-binding_CS"/>
</dbReference>
<dbReference type="Proteomes" id="UP000267342">
    <property type="component" value="Chromosome"/>
</dbReference>
<dbReference type="InterPro" id="IPR042099">
    <property type="entry name" value="ANL_N_sf"/>
</dbReference>
<dbReference type="Gene3D" id="3.40.50.12780">
    <property type="entry name" value="N-terminal domain of ligase-like"/>
    <property type="match status" value="1"/>
</dbReference>
<name>A0A348HIB6_9GAMM</name>
<keyword evidence="1 3" id="KW-0436">Ligase</keyword>
<organism evidence="3 4">
    <name type="scientific">Zymobacter palmae</name>
    <dbReference type="NCBI Taxonomy" id="33074"/>
    <lineage>
        <taxon>Bacteria</taxon>
        <taxon>Pseudomonadati</taxon>
        <taxon>Pseudomonadota</taxon>
        <taxon>Gammaproteobacteria</taxon>
        <taxon>Oceanospirillales</taxon>
        <taxon>Halomonadaceae</taxon>
        <taxon>Zymobacter group</taxon>
        <taxon>Zymobacter</taxon>
    </lineage>
</organism>
<accession>A0A348HIB6</accession>
<protein>
    <submittedName>
        <fullName evidence="3">Probable coenzyme A ligase</fullName>
    </submittedName>
</protein>
<dbReference type="SUPFAM" id="SSF56801">
    <property type="entry name" value="Acetyl-CoA synthetase-like"/>
    <property type="match status" value="1"/>
</dbReference>
<keyword evidence="4" id="KW-1185">Reference proteome</keyword>
<sequence length="547" mass="61416">MPNPSVSSNKSVYCPTLHDYWQHTAPTLNLRINFAQLLLCHPQMDKTAVASPDGDLTYRQLFHETCRTALALAQRGIHPEERVLIALDDDHMQLCLALGCWAIGAIPVLINPQLGAASFDHIVNDITPALCVVRSDRAAEAREALDNIDVATTLLPVPPHAFLTEMDWRLSDGDPTWRDFHLCLSDRVHTIQYSSGTTGTAKGVMHSAQALLDFVRCQMLGFLGFLAEDVIYAIPRTFFSYGLLHNLINPLSTNATTVRDSHWPAPERIIENIQRYRPSMLLGVPLHFQSLLDNAENLPPHYRPRFILAGGSPLSRRLIQRWHDTCGTWIHDAVGSSETPGFIATTFPHSPLKCNGVGYVTPACDIRLLDEHRQPVAQGALGELWVHSHFLSMGYWNNPSLTAQRFLCDKEGHRWHATGDIFREDEHRCLHFEGRRDDCFKIKGRWVTPIEVEEKVLQHIPSITSCLLIEGPMKNGITGSVLFVETHQFQSTDTLSREISSALSTLESYKHPTCCQIMSRLPTNTNGKPDRKALRPQVPDILARYSA</sequence>
<dbReference type="Pfam" id="PF00501">
    <property type="entry name" value="AMP-binding"/>
    <property type="match status" value="1"/>
</dbReference>
<evidence type="ECO:0000313" key="3">
    <source>
        <dbReference type="EMBL" id="BBG31368.1"/>
    </source>
</evidence>
<reference evidence="3 4" key="1">
    <citation type="submission" date="2018-09" db="EMBL/GenBank/DDBJ databases">
        <title>Zymobacter palmae IAM14233 (=T109) whole genome analysis.</title>
        <authorList>
            <person name="Yanase H."/>
        </authorList>
    </citation>
    <scope>NUCLEOTIDE SEQUENCE [LARGE SCALE GENOMIC DNA]</scope>
    <source>
        <strain evidence="3 4">IAM14233</strain>
    </source>
</reference>
<dbReference type="GO" id="GO:0016878">
    <property type="term" value="F:acid-thiol ligase activity"/>
    <property type="evidence" value="ECO:0007669"/>
    <property type="project" value="TreeGrafter"/>
</dbReference>
<dbReference type="Gene3D" id="3.30.300.30">
    <property type="match status" value="1"/>
</dbReference>
<gene>
    <name evidence="3" type="ORF">ZBT109_2641</name>
</gene>
<dbReference type="InterPro" id="IPR000873">
    <property type="entry name" value="AMP-dep_synth/lig_dom"/>
</dbReference>
<dbReference type="AlphaFoldDB" id="A0A348HIB6"/>
<dbReference type="PROSITE" id="PS00455">
    <property type="entry name" value="AMP_BINDING"/>
    <property type="match status" value="1"/>
</dbReference>
<evidence type="ECO:0000259" key="2">
    <source>
        <dbReference type="Pfam" id="PF00501"/>
    </source>
</evidence>
<dbReference type="InterPro" id="IPR045851">
    <property type="entry name" value="AMP-bd_C_sf"/>
</dbReference>
<dbReference type="OrthoDB" id="9803968at2"/>
<feature type="domain" description="AMP-dependent synthetase/ligase" evidence="2">
    <location>
        <begin position="43"/>
        <end position="396"/>
    </location>
</feature>
<dbReference type="KEGG" id="zpl:ZBT109_2641"/>
<dbReference type="GO" id="GO:0044550">
    <property type="term" value="P:secondary metabolite biosynthetic process"/>
    <property type="evidence" value="ECO:0007669"/>
    <property type="project" value="TreeGrafter"/>
</dbReference>
<dbReference type="STRING" id="1123510.GCA_000620025_01807"/>
<dbReference type="PANTHER" id="PTHR43352">
    <property type="entry name" value="ACETYL-COA SYNTHETASE"/>
    <property type="match status" value="1"/>
</dbReference>
<dbReference type="PANTHER" id="PTHR43352:SF1">
    <property type="entry name" value="ANTHRANILATE--COA LIGASE"/>
    <property type="match status" value="1"/>
</dbReference>
<proteinExistence type="predicted"/>
<dbReference type="RefSeq" id="WP_027705068.1">
    <property type="nucleotide sequence ID" value="NZ_AP018933.1"/>
</dbReference>
<dbReference type="EMBL" id="AP018933">
    <property type="protein sequence ID" value="BBG31368.1"/>
    <property type="molecule type" value="Genomic_DNA"/>
</dbReference>
<evidence type="ECO:0000313" key="4">
    <source>
        <dbReference type="Proteomes" id="UP000267342"/>
    </source>
</evidence>